<feature type="domain" description="DNA-directed DNA polymerase family B mitochondria/virus" evidence="9">
    <location>
        <begin position="214"/>
        <end position="314"/>
    </location>
</feature>
<evidence type="ECO:0000256" key="5">
    <source>
        <dbReference type="ARBA" id="ARBA00022705"/>
    </source>
</evidence>
<evidence type="ECO:0000313" key="10">
    <source>
        <dbReference type="EMBL" id="KAG5548876.1"/>
    </source>
</evidence>
<sequence length="733" mass="82989">MFTIGYKIRVESGEVSFTIGTAIHLNRSDSSGNALPNKEVFNQIWELIVKEGEIYRDNEILGVFLRVYIEKRIKKNKNKRISAYEVDSYINKLVLLENSMKDIGKTSGKVSMLRQRDSKSLYITALKPHTTELKPFIVADLETVLVESQNDDDYHVPYAAGLLPVHPGEDVESKPNREFSLYFSEDIINTPDFEDRSKLIMTHFLKHLEVLVRERKMKTVYLHNLGRFDGLLMMKFLVSLENYTFESLVRNNIIYEISVYPKLDPLERKKGDKRTLLFRIRDSYLLLPASLAILSKTLCPELGSKGDINHKEVVVSNLQEKRSDLMVYLKQDIRLLGGILVAAQKLFFNTYGVDIVDCMTTSSLSLRIFRMRYFDADSFLIPRSASNNVDSFIRRAYYGGHAESYIPKGTNLYYYDVNSLYPYVMQNFDMPAGHPIWYRSFDGMDLSDISHQVLGGFSLTKRAWILYNILAVIGSHGLDVQYRGINVLESLAPALAHSRCSALAPPFCSRVTNDGELALPSPVSGVSRLAGSLTNRQSPTELATDLPNQRSAEICRRNWNHMKRYFKPIVPLQISHSEEGEDNSPSSKKSRVEINVVDIRSGPPRVEINVGDIPSSPPRVEINLEDIPSSPPRVEINVEDISSCPNRVEINLADLPSDPGLRPRIMDYNPNLRDQTFYCWAQDAALSVTNKIMESESAIPEVNVCAAAMRLILQILIGTSGTAQMQLRVEKVP</sequence>
<dbReference type="Pfam" id="PF03175">
    <property type="entry name" value="DNA_pol_B_2"/>
    <property type="match status" value="2"/>
</dbReference>
<dbReference type="PANTHER" id="PTHR33568">
    <property type="entry name" value="DNA POLYMERASE"/>
    <property type="match status" value="1"/>
</dbReference>
<dbReference type="EC" id="2.7.7.7" evidence="2"/>
<keyword evidence="3" id="KW-0808">Transferase</keyword>
<comment type="caution">
    <text evidence="10">The sequence shown here is derived from an EMBL/GenBank/DDBJ whole genome shotgun (WGS) entry which is preliminary data.</text>
</comment>
<dbReference type="GO" id="GO:0003677">
    <property type="term" value="F:DNA binding"/>
    <property type="evidence" value="ECO:0007669"/>
    <property type="project" value="UniProtKB-KW"/>
</dbReference>
<feature type="domain" description="DNA-directed DNA polymerase family B mitochondria/virus" evidence="9">
    <location>
        <begin position="324"/>
        <end position="447"/>
    </location>
</feature>
<evidence type="ECO:0000256" key="2">
    <source>
        <dbReference type="ARBA" id="ARBA00012417"/>
    </source>
</evidence>
<gene>
    <name evidence="10" type="ORF">RHGRI_014287</name>
</gene>
<dbReference type="InterPro" id="IPR036397">
    <property type="entry name" value="RNaseH_sf"/>
</dbReference>
<keyword evidence="6" id="KW-0239">DNA-directed DNA polymerase</keyword>
<evidence type="ECO:0000259" key="9">
    <source>
        <dbReference type="Pfam" id="PF03175"/>
    </source>
</evidence>
<dbReference type="SUPFAM" id="SSF53098">
    <property type="entry name" value="Ribonuclease H-like"/>
    <property type="match status" value="1"/>
</dbReference>
<dbReference type="EMBL" id="JACTNZ010000005">
    <property type="protein sequence ID" value="KAG5548876.1"/>
    <property type="molecule type" value="Genomic_DNA"/>
</dbReference>
<dbReference type="InterPro" id="IPR012337">
    <property type="entry name" value="RNaseH-like_sf"/>
</dbReference>
<dbReference type="Proteomes" id="UP000823749">
    <property type="component" value="Chromosome 5"/>
</dbReference>
<keyword evidence="4" id="KW-0548">Nucleotidyltransferase</keyword>
<dbReference type="PANTHER" id="PTHR33568:SF3">
    <property type="entry name" value="DNA-DIRECTED DNA POLYMERASE"/>
    <property type="match status" value="1"/>
</dbReference>
<keyword evidence="11" id="KW-1185">Reference proteome</keyword>
<comment type="catalytic activity">
    <reaction evidence="8">
        <text>DNA(n) + a 2'-deoxyribonucleoside 5'-triphosphate = DNA(n+1) + diphosphate</text>
        <dbReference type="Rhea" id="RHEA:22508"/>
        <dbReference type="Rhea" id="RHEA-COMP:17339"/>
        <dbReference type="Rhea" id="RHEA-COMP:17340"/>
        <dbReference type="ChEBI" id="CHEBI:33019"/>
        <dbReference type="ChEBI" id="CHEBI:61560"/>
        <dbReference type="ChEBI" id="CHEBI:173112"/>
        <dbReference type="EC" id="2.7.7.7"/>
    </reaction>
</comment>
<protein>
    <recommendedName>
        <fullName evidence="2">DNA-directed DNA polymerase</fullName>
        <ecNumber evidence="2">2.7.7.7</ecNumber>
    </recommendedName>
</protein>
<dbReference type="AlphaFoldDB" id="A0AAV6K904"/>
<name>A0AAV6K904_9ERIC</name>
<dbReference type="GO" id="GO:0003887">
    <property type="term" value="F:DNA-directed DNA polymerase activity"/>
    <property type="evidence" value="ECO:0007669"/>
    <property type="project" value="UniProtKB-KW"/>
</dbReference>
<evidence type="ECO:0000256" key="3">
    <source>
        <dbReference type="ARBA" id="ARBA00022679"/>
    </source>
</evidence>
<dbReference type="Gene3D" id="3.30.420.10">
    <property type="entry name" value="Ribonuclease H-like superfamily/Ribonuclease H"/>
    <property type="match status" value="1"/>
</dbReference>
<evidence type="ECO:0000256" key="6">
    <source>
        <dbReference type="ARBA" id="ARBA00022932"/>
    </source>
</evidence>
<organism evidence="10 11">
    <name type="scientific">Rhododendron griersonianum</name>
    <dbReference type="NCBI Taxonomy" id="479676"/>
    <lineage>
        <taxon>Eukaryota</taxon>
        <taxon>Viridiplantae</taxon>
        <taxon>Streptophyta</taxon>
        <taxon>Embryophyta</taxon>
        <taxon>Tracheophyta</taxon>
        <taxon>Spermatophyta</taxon>
        <taxon>Magnoliopsida</taxon>
        <taxon>eudicotyledons</taxon>
        <taxon>Gunneridae</taxon>
        <taxon>Pentapetalae</taxon>
        <taxon>asterids</taxon>
        <taxon>Ericales</taxon>
        <taxon>Ericaceae</taxon>
        <taxon>Ericoideae</taxon>
        <taxon>Rhodoreae</taxon>
        <taxon>Rhododendron</taxon>
    </lineage>
</organism>
<dbReference type="GO" id="GO:0000166">
    <property type="term" value="F:nucleotide binding"/>
    <property type="evidence" value="ECO:0007669"/>
    <property type="project" value="InterPro"/>
</dbReference>
<evidence type="ECO:0000256" key="7">
    <source>
        <dbReference type="ARBA" id="ARBA00023125"/>
    </source>
</evidence>
<dbReference type="Gene3D" id="3.90.1600.10">
    <property type="entry name" value="Palm domain of DNA polymerase"/>
    <property type="match status" value="1"/>
</dbReference>
<evidence type="ECO:0000256" key="8">
    <source>
        <dbReference type="ARBA" id="ARBA00049244"/>
    </source>
</evidence>
<dbReference type="InterPro" id="IPR043502">
    <property type="entry name" value="DNA/RNA_pol_sf"/>
</dbReference>
<keyword evidence="7" id="KW-0238">DNA-binding</keyword>
<evidence type="ECO:0000313" key="11">
    <source>
        <dbReference type="Proteomes" id="UP000823749"/>
    </source>
</evidence>
<dbReference type="InterPro" id="IPR004868">
    <property type="entry name" value="DNA-dir_DNA_pol_B_mt/vir"/>
</dbReference>
<accession>A0AAV6K904</accession>
<reference evidence="10" key="1">
    <citation type="submission" date="2020-08" db="EMBL/GenBank/DDBJ databases">
        <title>Plant Genome Project.</title>
        <authorList>
            <person name="Zhang R.-G."/>
        </authorList>
    </citation>
    <scope>NUCLEOTIDE SEQUENCE</scope>
    <source>
        <strain evidence="10">WSP0</strain>
        <tissue evidence="10">Leaf</tissue>
    </source>
</reference>
<proteinExistence type="inferred from homology"/>
<evidence type="ECO:0000256" key="1">
    <source>
        <dbReference type="ARBA" id="ARBA00005755"/>
    </source>
</evidence>
<dbReference type="InterPro" id="IPR023211">
    <property type="entry name" value="DNA_pol_palm_dom_sf"/>
</dbReference>
<evidence type="ECO:0000256" key="4">
    <source>
        <dbReference type="ARBA" id="ARBA00022695"/>
    </source>
</evidence>
<keyword evidence="5" id="KW-0235">DNA replication</keyword>
<dbReference type="SUPFAM" id="SSF56672">
    <property type="entry name" value="DNA/RNA polymerases"/>
    <property type="match status" value="1"/>
</dbReference>
<dbReference type="GO" id="GO:0006260">
    <property type="term" value="P:DNA replication"/>
    <property type="evidence" value="ECO:0007669"/>
    <property type="project" value="UniProtKB-KW"/>
</dbReference>
<comment type="similarity">
    <text evidence="1">Belongs to the DNA polymerase type-B family.</text>
</comment>